<dbReference type="Proteomes" id="UP000573963">
    <property type="component" value="Unassembled WGS sequence"/>
</dbReference>
<dbReference type="EMBL" id="JABAFD010000011">
    <property type="protein sequence ID" value="NME10788.1"/>
    <property type="molecule type" value="Genomic_DNA"/>
</dbReference>
<keyword evidence="1" id="KW-0472">Membrane</keyword>
<evidence type="ECO:0000313" key="2">
    <source>
        <dbReference type="EMBL" id="NME10788.1"/>
    </source>
</evidence>
<organism evidence="2 3">
    <name type="scientific">Paraclostridium bifermentans</name>
    <name type="common">Clostridium bifermentans</name>
    <dbReference type="NCBI Taxonomy" id="1490"/>
    <lineage>
        <taxon>Bacteria</taxon>
        <taxon>Bacillati</taxon>
        <taxon>Bacillota</taxon>
        <taxon>Clostridia</taxon>
        <taxon>Peptostreptococcales</taxon>
        <taxon>Peptostreptococcaceae</taxon>
        <taxon>Paraclostridium</taxon>
    </lineage>
</organism>
<accession>A0AA44DN32</accession>
<keyword evidence="1" id="KW-1133">Transmembrane helix</keyword>
<dbReference type="AlphaFoldDB" id="A0AA44DN32"/>
<dbReference type="RefSeq" id="WP_168932655.1">
    <property type="nucleotide sequence ID" value="NZ_JABAFD010000011.1"/>
</dbReference>
<keyword evidence="1" id="KW-0812">Transmembrane</keyword>
<evidence type="ECO:0000256" key="1">
    <source>
        <dbReference type="SAM" id="Phobius"/>
    </source>
</evidence>
<comment type="caution">
    <text evidence="2">The sequence shown here is derived from an EMBL/GenBank/DDBJ whole genome shotgun (WGS) entry which is preliminary data.</text>
</comment>
<protein>
    <recommendedName>
        <fullName evidence="4">DUF3784 domain-containing protein</fullName>
    </recommendedName>
</protein>
<name>A0AA44DN32_PARBF</name>
<evidence type="ECO:0008006" key="4">
    <source>
        <dbReference type="Google" id="ProtNLM"/>
    </source>
</evidence>
<gene>
    <name evidence="2" type="ORF">HF875_14760</name>
</gene>
<evidence type="ECO:0000313" key="3">
    <source>
        <dbReference type="Proteomes" id="UP000573963"/>
    </source>
</evidence>
<sequence>MFDIFNIVVDILVLVFIYVTSNRYHRLVKLERLENTGISTEKYNSYDKRLRLECISFVVLIGIATILNQFVSMLIVALVMFILGFTFKVLIDKCSPIPK</sequence>
<feature type="transmembrane region" description="Helical" evidence="1">
    <location>
        <begin position="6"/>
        <end position="24"/>
    </location>
</feature>
<reference evidence="2 3" key="1">
    <citation type="submission" date="2020-04" db="EMBL/GenBank/DDBJ databases">
        <authorList>
            <person name="Hitch T.C.A."/>
            <person name="Wylensek D."/>
            <person name="Clavel T."/>
        </authorList>
    </citation>
    <scope>NUCLEOTIDE SEQUENCE [LARGE SCALE GENOMIC DNA]</scope>
    <source>
        <strain evidence="2 3">Med78_4-601-WT-2</strain>
    </source>
</reference>
<proteinExistence type="predicted"/>